<reference evidence="2 3" key="1">
    <citation type="submission" date="2020-02" db="EMBL/GenBank/DDBJ databases">
        <title>Complete genome sequence of the novel Campylobacter species Candidatus Campylobacter infans.</title>
        <authorList>
            <person name="Duim B."/>
            <person name="Zomer A."/>
            <person name="van der Graaf L."/>
            <person name="Wagenaar J."/>
        </authorList>
    </citation>
    <scope>NUCLEOTIDE SEQUENCE [LARGE SCALE GENOMIC DNA]</scope>
    <source>
        <strain evidence="2 3">19S00001</strain>
    </source>
</reference>
<dbReference type="SUPFAM" id="SSF53335">
    <property type="entry name" value="S-adenosyl-L-methionine-dependent methyltransferases"/>
    <property type="match status" value="1"/>
</dbReference>
<dbReference type="InterPro" id="IPR013217">
    <property type="entry name" value="Methyltransf_12"/>
</dbReference>
<evidence type="ECO:0000313" key="2">
    <source>
        <dbReference type="EMBL" id="QLI04707.1"/>
    </source>
</evidence>
<dbReference type="AlphaFoldDB" id="A0A7H9CET0"/>
<dbReference type="Gene3D" id="3.40.50.150">
    <property type="entry name" value="Vaccinia Virus protein VP39"/>
    <property type="match status" value="1"/>
</dbReference>
<dbReference type="Pfam" id="PF08242">
    <property type="entry name" value="Methyltransf_12"/>
    <property type="match status" value="1"/>
</dbReference>
<keyword evidence="2" id="KW-0808">Transferase</keyword>
<dbReference type="Proteomes" id="UP000509414">
    <property type="component" value="Chromosome"/>
</dbReference>
<gene>
    <name evidence="2" type="ORF">CINF_0156</name>
</gene>
<dbReference type="CDD" id="cd02440">
    <property type="entry name" value="AdoMet_MTases"/>
    <property type="match status" value="1"/>
</dbReference>
<dbReference type="GO" id="GO:0032259">
    <property type="term" value="P:methylation"/>
    <property type="evidence" value="ECO:0007669"/>
    <property type="project" value="UniProtKB-KW"/>
</dbReference>
<dbReference type="EMBL" id="CP049075">
    <property type="protein sequence ID" value="QLI04707.1"/>
    <property type="molecule type" value="Genomic_DNA"/>
</dbReference>
<accession>A0A7H9CET0</accession>
<protein>
    <submittedName>
        <fullName evidence="2">SAM-dependent methyltransferase</fullName>
    </submittedName>
</protein>
<dbReference type="KEGG" id="cinf:CINF_0156"/>
<evidence type="ECO:0000313" key="3">
    <source>
        <dbReference type="Proteomes" id="UP000509414"/>
    </source>
</evidence>
<sequence length="185" mass="21142">MFIIQYFTNPKQTGALCASSSKLAVAMTENIDFQKARNIAEIGAGTGAFTRNILSKKDENANFFAVEINKKMANKLSLKFENLDIEINSALNLRNILSKRKINKLDIVISSIPWALLKEKEQEQLLYSIYECLDEGGYFTTFAYILPTRARARFRKKLFALFGEVKTSKTVWQNIPPAFVYYCKK</sequence>
<proteinExistence type="predicted"/>
<dbReference type="RefSeq" id="WP_179975388.1">
    <property type="nucleotide sequence ID" value="NZ_CP049075.1"/>
</dbReference>
<keyword evidence="3" id="KW-1185">Reference proteome</keyword>
<feature type="domain" description="Methyltransferase type 12" evidence="1">
    <location>
        <begin position="41"/>
        <end position="139"/>
    </location>
</feature>
<evidence type="ECO:0000259" key="1">
    <source>
        <dbReference type="Pfam" id="PF08242"/>
    </source>
</evidence>
<name>A0A7H9CET0_9BACT</name>
<dbReference type="GO" id="GO:0008168">
    <property type="term" value="F:methyltransferase activity"/>
    <property type="evidence" value="ECO:0007669"/>
    <property type="project" value="UniProtKB-KW"/>
</dbReference>
<organism evidence="2 3">
    <name type="scientific">Candidatus Campylobacter infans</name>
    <dbReference type="NCBI Taxonomy" id="2561898"/>
    <lineage>
        <taxon>Bacteria</taxon>
        <taxon>Pseudomonadati</taxon>
        <taxon>Campylobacterota</taxon>
        <taxon>Epsilonproteobacteria</taxon>
        <taxon>Campylobacterales</taxon>
        <taxon>Campylobacteraceae</taxon>
        <taxon>Campylobacter</taxon>
    </lineage>
</organism>
<dbReference type="InterPro" id="IPR029063">
    <property type="entry name" value="SAM-dependent_MTases_sf"/>
</dbReference>
<keyword evidence="2" id="KW-0489">Methyltransferase</keyword>